<feature type="compositionally biased region" description="Basic and acidic residues" evidence="1">
    <location>
        <begin position="8"/>
        <end position="22"/>
    </location>
</feature>
<dbReference type="EMBL" id="HACG01013923">
    <property type="protein sequence ID" value="CEK60788.1"/>
    <property type="molecule type" value="Transcribed_RNA"/>
</dbReference>
<feature type="non-terminal residue" evidence="2">
    <location>
        <position position="59"/>
    </location>
</feature>
<accession>A0A0B6YX45</accession>
<sequence>MNSRWTKNSREQQMDKGDKETSEGNGNRRWTIETVEQQMDKIDRRTADGQRRREQQMDK</sequence>
<evidence type="ECO:0000256" key="1">
    <source>
        <dbReference type="SAM" id="MobiDB-lite"/>
    </source>
</evidence>
<dbReference type="AlphaFoldDB" id="A0A0B6YX45"/>
<feature type="region of interest" description="Disordered" evidence="1">
    <location>
        <begin position="1"/>
        <end position="59"/>
    </location>
</feature>
<organism evidence="2">
    <name type="scientific">Arion vulgaris</name>
    <dbReference type="NCBI Taxonomy" id="1028688"/>
    <lineage>
        <taxon>Eukaryota</taxon>
        <taxon>Metazoa</taxon>
        <taxon>Spiralia</taxon>
        <taxon>Lophotrochozoa</taxon>
        <taxon>Mollusca</taxon>
        <taxon>Gastropoda</taxon>
        <taxon>Heterobranchia</taxon>
        <taxon>Euthyneura</taxon>
        <taxon>Panpulmonata</taxon>
        <taxon>Eupulmonata</taxon>
        <taxon>Stylommatophora</taxon>
        <taxon>Helicina</taxon>
        <taxon>Arionoidea</taxon>
        <taxon>Arionidae</taxon>
        <taxon>Arion</taxon>
    </lineage>
</organism>
<evidence type="ECO:0000313" key="2">
    <source>
        <dbReference type="EMBL" id="CEK60788.1"/>
    </source>
</evidence>
<feature type="compositionally biased region" description="Basic and acidic residues" evidence="1">
    <location>
        <begin position="38"/>
        <end position="59"/>
    </location>
</feature>
<proteinExistence type="predicted"/>
<protein>
    <submittedName>
        <fullName evidence="2">Uncharacterized protein</fullName>
    </submittedName>
</protein>
<reference evidence="2" key="1">
    <citation type="submission" date="2014-12" db="EMBL/GenBank/DDBJ databases">
        <title>Insight into the proteome of Arion vulgaris.</title>
        <authorList>
            <person name="Aradska J."/>
            <person name="Bulat T."/>
            <person name="Smidak R."/>
            <person name="Sarate P."/>
            <person name="Gangsoo J."/>
            <person name="Sialana F."/>
            <person name="Bilban M."/>
            <person name="Lubec G."/>
        </authorList>
    </citation>
    <scope>NUCLEOTIDE SEQUENCE</scope>
    <source>
        <tissue evidence="2">Skin</tissue>
    </source>
</reference>
<name>A0A0B6YX45_9EUPU</name>
<gene>
    <name evidence="2" type="primary">ORF40376</name>
</gene>